<proteinExistence type="predicted"/>
<evidence type="ECO:0000313" key="5">
    <source>
        <dbReference type="Proteomes" id="UP000824111"/>
    </source>
</evidence>
<dbReference type="GO" id="GO:0004553">
    <property type="term" value="F:hydrolase activity, hydrolyzing O-glycosyl compounds"/>
    <property type="evidence" value="ECO:0007669"/>
    <property type="project" value="InterPro"/>
</dbReference>
<dbReference type="InterPro" id="IPR059180">
    <property type="entry name" value="3D_YorM"/>
</dbReference>
<gene>
    <name evidence="4" type="ORF">IAB04_00575</name>
</gene>
<accession>A0A9D1LTY2</accession>
<evidence type="ECO:0000313" key="4">
    <source>
        <dbReference type="EMBL" id="HIU47837.1"/>
    </source>
</evidence>
<dbReference type="Proteomes" id="UP000824111">
    <property type="component" value="Unassembled WGS sequence"/>
</dbReference>
<dbReference type="GO" id="GO:0019867">
    <property type="term" value="C:outer membrane"/>
    <property type="evidence" value="ECO:0007669"/>
    <property type="project" value="InterPro"/>
</dbReference>
<dbReference type="AlphaFoldDB" id="A0A9D1LTY2"/>
<dbReference type="InterPro" id="IPR011098">
    <property type="entry name" value="G5_dom"/>
</dbReference>
<dbReference type="InterPro" id="IPR010611">
    <property type="entry name" value="3D_dom"/>
</dbReference>
<organism evidence="4 5">
    <name type="scientific">Candidatus Avimonoglobus intestinipullorum</name>
    <dbReference type="NCBI Taxonomy" id="2840699"/>
    <lineage>
        <taxon>Bacteria</taxon>
        <taxon>Bacillati</taxon>
        <taxon>Bacillota</taxon>
        <taxon>Clostridia</taxon>
        <taxon>Eubacteriales</taxon>
        <taxon>Candidatus Avimonoglobus</taxon>
    </lineage>
</organism>
<dbReference type="InterPro" id="IPR051933">
    <property type="entry name" value="Resuscitation_pf_RpfB"/>
</dbReference>
<sequence>MFTTGAVFDTSRKKVTLVQIDAFANAETVSTISTRKETVGEFLQENGVVVDEYDQVNMQDGDPIYDEAKIIVREGTVFELVADGKIEIVATTQNTVAKALEEIGIVLGPNDLVEPAGTTAVTEDMTVTVSRVEITEERVETPVPFETVEQQDATLYVGTNKLLTEGADGVRETVYKVTKKDGVEIGREVVSEAVIKEPVNAVKGIGTKPIPKPAENKAEQAVPASSQAKDKNFSYSRKLTVTATAYDTSPGENGGHAKTAYGLTPQYGVVAVDPNVIPLGTKLYIESSDGGKSWTYGYCIAGDTGGAIKGNKVDLCYNTRKECINFGRRSATVYVLD</sequence>
<evidence type="ECO:0000256" key="1">
    <source>
        <dbReference type="ARBA" id="ARBA00022729"/>
    </source>
</evidence>
<dbReference type="Pfam" id="PF06725">
    <property type="entry name" value="3D"/>
    <property type="match status" value="1"/>
</dbReference>
<dbReference type="PROSITE" id="PS51109">
    <property type="entry name" value="G5"/>
    <property type="match status" value="1"/>
</dbReference>
<dbReference type="PANTHER" id="PTHR39160">
    <property type="entry name" value="CELL WALL-BINDING PROTEIN YOCH"/>
    <property type="match status" value="1"/>
</dbReference>
<reference evidence="4" key="2">
    <citation type="journal article" date="2021" name="PeerJ">
        <title>Extensive microbial diversity within the chicken gut microbiome revealed by metagenomics and culture.</title>
        <authorList>
            <person name="Gilroy R."/>
            <person name="Ravi A."/>
            <person name="Getino M."/>
            <person name="Pursley I."/>
            <person name="Horton D.L."/>
            <person name="Alikhan N.F."/>
            <person name="Baker D."/>
            <person name="Gharbi K."/>
            <person name="Hall N."/>
            <person name="Watson M."/>
            <person name="Adriaenssens E.M."/>
            <person name="Foster-Nyarko E."/>
            <person name="Jarju S."/>
            <person name="Secka A."/>
            <person name="Antonio M."/>
            <person name="Oren A."/>
            <person name="Chaudhuri R.R."/>
            <person name="La Ragione R."/>
            <person name="Hildebrand F."/>
            <person name="Pallen M.J."/>
        </authorList>
    </citation>
    <scope>NUCLEOTIDE SEQUENCE</scope>
    <source>
        <strain evidence="4">ChiSjej4B22-9803</strain>
    </source>
</reference>
<dbReference type="Pfam" id="PF03990">
    <property type="entry name" value="DUF348"/>
    <property type="match status" value="2"/>
</dbReference>
<dbReference type="SUPFAM" id="SSF50685">
    <property type="entry name" value="Barwin-like endoglucanases"/>
    <property type="match status" value="1"/>
</dbReference>
<dbReference type="InterPro" id="IPR036908">
    <property type="entry name" value="RlpA-like_sf"/>
</dbReference>
<dbReference type="Gene3D" id="2.20.230.10">
    <property type="entry name" value="Resuscitation-promoting factor rpfb"/>
    <property type="match status" value="1"/>
</dbReference>
<protein>
    <submittedName>
        <fullName evidence="4">G5 domain-containing protein</fullName>
    </submittedName>
</protein>
<evidence type="ECO:0000259" key="3">
    <source>
        <dbReference type="PROSITE" id="PS51109"/>
    </source>
</evidence>
<reference evidence="4" key="1">
    <citation type="submission" date="2020-10" db="EMBL/GenBank/DDBJ databases">
        <authorList>
            <person name="Gilroy R."/>
        </authorList>
    </citation>
    <scope>NUCLEOTIDE SEQUENCE</scope>
    <source>
        <strain evidence="4">ChiSjej4B22-9803</strain>
    </source>
</reference>
<keyword evidence="1" id="KW-0732">Signal</keyword>
<feature type="domain" description="G5" evidence="3">
    <location>
        <begin position="129"/>
        <end position="209"/>
    </location>
</feature>
<dbReference type="Gene3D" id="2.40.40.10">
    <property type="entry name" value="RlpA-like domain"/>
    <property type="match status" value="1"/>
</dbReference>
<dbReference type="CDD" id="cd14667">
    <property type="entry name" value="3D_containing_proteins"/>
    <property type="match status" value="1"/>
</dbReference>
<dbReference type="InterPro" id="IPR007137">
    <property type="entry name" value="DUF348"/>
</dbReference>
<name>A0A9D1LTY2_9FIRM</name>
<evidence type="ECO:0000256" key="2">
    <source>
        <dbReference type="SAM" id="MobiDB-lite"/>
    </source>
</evidence>
<comment type="caution">
    <text evidence="4">The sequence shown here is derived from an EMBL/GenBank/DDBJ whole genome shotgun (WGS) entry which is preliminary data.</text>
</comment>
<dbReference type="EMBL" id="DVND01000013">
    <property type="protein sequence ID" value="HIU47837.1"/>
    <property type="molecule type" value="Genomic_DNA"/>
</dbReference>
<dbReference type="Pfam" id="PF07501">
    <property type="entry name" value="G5"/>
    <property type="match status" value="1"/>
</dbReference>
<dbReference type="SMART" id="SM01208">
    <property type="entry name" value="G5"/>
    <property type="match status" value="1"/>
</dbReference>
<feature type="region of interest" description="Disordered" evidence="2">
    <location>
        <begin position="206"/>
        <end position="227"/>
    </location>
</feature>
<dbReference type="GO" id="GO:0009254">
    <property type="term" value="P:peptidoglycan turnover"/>
    <property type="evidence" value="ECO:0007669"/>
    <property type="project" value="InterPro"/>
</dbReference>
<dbReference type="PANTHER" id="PTHR39160:SF4">
    <property type="entry name" value="RESUSCITATION-PROMOTING FACTOR RPFB"/>
    <property type="match status" value="1"/>
</dbReference>